<dbReference type="InterPro" id="IPR047175">
    <property type="entry name" value="CotS-like"/>
</dbReference>
<keyword evidence="1" id="KW-0167">Capsid protein</keyword>
<gene>
    <name evidence="1" type="ORF">ACFQMN_16675</name>
</gene>
<proteinExistence type="predicted"/>
<accession>A0ABW2K8Q1</accession>
<dbReference type="RefSeq" id="WP_289214879.1">
    <property type="nucleotide sequence ID" value="NZ_JAPVRC010000002.1"/>
</dbReference>
<keyword evidence="1" id="KW-0946">Virion</keyword>
<dbReference type="Proteomes" id="UP001596494">
    <property type="component" value="Unassembled WGS sequence"/>
</dbReference>
<dbReference type="EMBL" id="JBHTBY010000017">
    <property type="protein sequence ID" value="MFC7322499.1"/>
    <property type="molecule type" value="Genomic_DNA"/>
</dbReference>
<evidence type="ECO:0000313" key="1">
    <source>
        <dbReference type="EMBL" id="MFC7322499.1"/>
    </source>
</evidence>
<dbReference type="SUPFAM" id="SSF56112">
    <property type="entry name" value="Protein kinase-like (PK-like)"/>
    <property type="match status" value="1"/>
</dbReference>
<comment type="caution">
    <text evidence="1">The sequence shown here is derived from an EMBL/GenBank/DDBJ whole genome shotgun (WGS) entry which is preliminary data.</text>
</comment>
<dbReference type="NCBIfam" id="TIGR02906">
    <property type="entry name" value="spore_CotS"/>
    <property type="match status" value="1"/>
</dbReference>
<reference evidence="2" key="1">
    <citation type="journal article" date="2019" name="Int. J. Syst. Evol. Microbiol.">
        <title>The Global Catalogue of Microorganisms (GCM) 10K type strain sequencing project: providing services to taxonomists for standard genome sequencing and annotation.</title>
        <authorList>
            <consortium name="The Broad Institute Genomics Platform"/>
            <consortium name="The Broad Institute Genome Sequencing Center for Infectious Disease"/>
            <person name="Wu L."/>
            <person name="Ma J."/>
        </authorList>
    </citation>
    <scope>NUCLEOTIDE SEQUENCE [LARGE SCALE GENOMIC DNA]</scope>
    <source>
        <strain evidence="2">CCUG 73951</strain>
    </source>
</reference>
<dbReference type="PANTHER" id="PTHR39179:SF1">
    <property type="entry name" value="SPORE COAT PROTEIN I"/>
    <property type="match status" value="1"/>
</dbReference>
<evidence type="ECO:0000313" key="2">
    <source>
        <dbReference type="Proteomes" id="UP001596494"/>
    </source>
</evidence>
<dbReference type="InterPro" id="IPR014255">
    <property type="entry name" value="Spore_coat_CotS"/>
</dbReference>
<dbReference type="Gene3D" id="3.90.1200.10">
    <property type="match status" value="1"/>
</dbReference>
<sequence>MIDQIIEPWEEDGTLEELYVPEYIKNIGLEVAKYYDFTVEKMTVMAIKPEKGGAIWKIDTDKGPFSLKLLHRRPSHSKFSLGAQEYLVHDQKSRVPAIIPTRDGEKYVEKGGKLWFVADWIETLYQLPQDLEGTKKLCNALGEFHNLTKGYVPPADADIVSRLHRWPRTYERMEKKMNWFRDIATAYSEMPASAVILSVIDMFQRQAQEAINSLENSPYYEIVSRGTKDAGLVHQDYGWSNAQMAEDGVWIIDLDGVAYDITIRDLRKLIVQCMHTNGQWDIHWIREMVQAYHEANPISDEEFEMLLIDLSLPNLFYKNVKYMVYSPATFLNEELEKEVQFIIKLEEQKWSVLEELAQDRKGGTTE</sequence>
<dbReference type="PANTHER" id="PTHR39179">
    <property type="entry name" value="SPORE COAT PROTEIN I"/>
    <property type="match status" value="1"/>
</dbReference>
<name>A0ABW2K8Q1_9BACI</name>
<organism evidence="1 2">
    <name type="scientific">Halobacillus campisalis</name>
    <dbReference type="NCBI Taxonomy" id="435909"/>
    <lineage>
        <taxon>Bacteria</taxon>
        <taxon>Bacillati</taxon>
        <taxon>Bacillota</taxon>
        <taxon>Bacilli</taxon>
        <taxon>Bacillales</taxon>
        <taxon>Bacillaceae</taxon>
        <taxon>Halobacillus</taxon>
    </lineage>
</organism>
<keyword evidence="2" id="KW-1185">Reference proteome</keyword>
<dbReference type="Gene3D" id="3.30.200.20">
    <property type="entry name" value="Phosphorylase Kinase, domain 1"/>
    <property type="match status" value="1"/>
</dbReference>
<dbReference type="InterPro" id="IPR011009">
    <property type="entry name" value="Kinase-like_dom_sf"/>
</dbReference>
<protein>
    <submittedName>
        <fullName evidence="1">CotS family spore coat protein</fullName>
    </submittedName>
</protein>